<evidence type="ECO:0000313" key="3">
    <source>
        <dbReference type="EMBL" id="SEG22930.1"/>
    </source>
</evidence>
<organism evidence="3 4">
    <name type="scientific">Parabacteroides chinchillae</name>
    <dbReference type="NCBI Taxonomy" id="871327"/>
    <lineage>
        <taxon>Bacteria</taxon>
        <taxon>Pseudomonadati</taxon>
        <taxon>Bacteroidota</taxon>
        <taxon>Bacteroidia</taxon>
        <taxon>Bacteroidales</taxon>
        <taxon>Tannerellaceae</taxon>
        <taxon>Parabacteroides</taxon>
    </lineage>
</organism>
<evidence type="ECO:0000259" key="2">
    <source>
        <dbReference type="Pfam" id="PF00534"/>
    </source>
</evidence>
<dbReference type="CDD" id="cd03801">
    <property type="entry name" value="GT4_PimA-like"/>
    <property type="match status" value="1"/>
</dbReference>
<accession>A0A8G2BYQ9</accession>
<dbReference type="Proteomes" id="UP000236725">
    <property type="component" value="Unassembled WGS sequence"/>
</dbReference>
<dbReference type="SUPFAM" id="SSF53756">
    <property type="entry name" value="UDP-Glycosyltransferase/glycogen phosphorylase"/>
    <property type="match status" value="1"/>
</dbReference>
<dbReference type="Pfam" id="PF00534">
    <property type="entry name" value="Glycos_transf_1"/>
    <property type="match status" value="1"/>
</dbReference>
<reference evidence="3 4" key="1">
    <citation type="submission" date="2016-10" db="EMBL/GenBank/DDBJ databases">
        <authorList>
            <person name="Varghese N."/>
            <person name="Submissions S."/>
        </authorList>
    </citation>
    <scope>NUCLEOTIDE SEQUENCE [LARGE SCALE GENOMIC DNA]</scope>
    <source>
        <strain evidence="3 4">DSM 29073</strain>
    </source>
</reference>
<gene>
    <name evidence="3" type="ORF">SAMN05444001_12211</name>
</gene>
<proteinExistence type="predicted"/>
<dbReference type="GO" id="GO:0009103">
    <property type="term" value="P:lipopolysaccharide biosynthetic process"/>
    <property type="evidence" value="ECO:0007669"/>
    <property type="project" value="TreeGrafter"/>
</dbReference>
<dbReference type="PANTHER" id="PTHR46401:SF2">
    <property type="entry name" value="GLYCOSYLTRANSFERASE WBBK-RELATED"/>
    <property type="match status" value="1"/>
</dbReference>
<feature type="domain" description="Glycosyl transferase family 1" evidence="2">
    <location>
        <begin position="10"/>
        <end position="179"/>
    </location>
</feature>
<dbReference type="PANTHER" id="PTHR46401">
    <property type="entry name" value="GLYCOSYLTRANSFERASE WBBK-RELATED"/>
    <property type="match status" value="1"/>
</dbReference>
<comment type="caution">
    <text evidence="3">The sequence shown here is derived from an EMBL/GenBank/DDBJ whole genome shotgun (WGS) entry which is preliminary data.</text>
</comment>
<dbReference type="EMBL" id="FNVS01000022">
    <property type="protein sequence ID" value="SEG22930.1"/>
    <property type="molecule type" value="Genomic_DNA"/>
</dbReference>
<keyword evidence="4" id="KW-1185">Reference proteome</keyword>
<dbReference type="Gene3D" id="3.40.50.2000">
    <property type="entry name" value="Glycogen Phosphorylase B"/>
    <property type="match status" value="1"/>
</dbReference>
<evidence type="ECO:0000256" key="1">
    <source>
        <dbReference type="ARBA" id="ARBA00022679"/>
    </source>
</evidence>
<dbReference type="GO" id="GO:0016757">
    <property type="term" value="F:glycosyltransferase activity"/>
    <property type="evidence" value="ECO:0007669"/>
    <property type="project" value="InterPro"/>
</dbReference>
<keyword evidence="1 3" id="KW-0808">Transferase</keyword>
<protein>
    <submittedName>
        <fullName evidence="3">Glycosyl transferases group 1</fullName>
    </submittedName>
</protein>
<dbReference type="InterPro" id="IPR001296">
    <property type="entry name" value="Glyco_trans_1"/>
</dbReference>
<sequence length="202" mass="22958">MLSATLDKKSVRSFLGIDVVDKIVLFVGRFDENKNPKILLKAFDRVVNTIKHVHLILVGKGDYDSLFPSITSYGKISFTGFLDLDSLHRIYSCADVGVIPSYYEEFGYVAVEMTMYGIPIIANRTSGLAEIIEDGISGDLLDLYDNKNEDVSIELLANAIIHLLSDDIQREKYSVNAHKQYFQNYRIQTFKNTMLEIYNKLL</sequence>
<evidence type="ECO:0000313" key="4">
    <source>
        <dbReference type="Proteomes" id="UP000236725"/>
    </source>
</evidence>
<name>A0A8G2BYQ9_9BACT</name>
<dbReference type="AlphaFoldDB" id="A0A8G2BYQ9"/>
<dbReference type="RefSeq" id="WP_103984272.1">
    <property type="nucleotide sequence ID" value="NZ_FNVS01000022.1"/>
</dbReference>